<protein>
    <submittedName>
        <fullName evidence="1">Uncharacterized protein</fullName>
    </submittedName>
</protein>
<accession>A0A852RUY6</accession>
<dbReference type="RefSeq" id="WP_179728835.1">
    <property type="nucleotide sequence ID" value="NZ_BAABEF010000001.1"/>
</dbReference>
<dbReference type="EMBL" id="JACCBF010000001">
    <property type="protein sequence ID" value="NYD32690.1"/>
    <property type="molecule type" value="Genomic_DNA"/>
</dbReference>
<evidence type="ECO:0000313" key="1">
    <source>
        <dbReference type="EMBL" id="NYD32690.1"/>
    </source>
</evidence>
<dbReference type="AlphaFoldDB" id="A0A852RUY6"/>
<evidence type="ECO:0000313" key="2">
    <source>
        <dbReference type="Proteomes" id="UP000582231"/>
    </source>
</evidence>
<dbReference type="Proteomes" id="UP000582231">
    <property type="component" value="Unassembled WGS sequence"/>
</dbReference>
<reference evidence="1 2" key="1">
    <citation type="submission" date="2020-07" db="EMBL/GenBank/DDBJ databases">
        <title>Sequencing the genomes of 1000 actinobacteria strains.</title>
        <authorList>
            <person name="Klenk H.-P."/>
        </authorList>
    </citation>
    <scope>NUCLEOTIDE SEQUENCE [LARGE SCALE GENOMIC DNA]</scope>
    <source>
        <strain evidence="1 2">DSM 19082</strain>
    </source>
</reference>
<sequence length="76" mass="8594">MTYTTTCGAATHHPREVSIPPRVLELLVSEHLTRPGPVSILAHALQHELSKIERLSTKFCLTFWQAVRKSPGWLTF</sequence>
<name>A0A852RUY6_9ACTN</name>
<proteinExistence type="predicted"/>
<keyword evidence="2" id="KW-1185">Reference proteome</keyword>
<comment type="caution">
    <text evidence="1">The sequence shown here is derived from an EMBL/GenBank/DDBJ whole genome shotgun (WGS) entry which is preliminary data.</text>
</comment>
<gene>
    <name evidence="1" type="ORF">BJ958_004236</name>
</gene>
<organism evidence="1 2">
    <name type="scientific">Nocardioides kongjuensis</name>
    <dbReference type="NCBI Taxonomy" id="349522"/>
    <lineage>
        <taxon>Bacteria</taxon>
        <taxon>Bacillati</taxon>
        <taxon>Actinomycetota</taxon>
        <taxon>Actinomycetes</taxon>
        <taxon>Propionibacteriales</taxon>
        <taxon>Nocardioidaceae</taxon>
        <taxon>Nocardioides</taxon>
    </lineage>
</organism>